<evidence type="ECO:0000256" key="7">
    <source>
        <dbReference type="ARBA" id="ARBA00022842"/>
    </source>
</evidence>
<evidence type="ECO:0000313" key="18">
    <source>
        <dbReference type="RefSeq" id="XP_015609927.1"/>
    </source>
</evidence>
<sequence length="539" mass="59475">MLQDTNILCGPKETYQIHKASCLGELLLNQLAIHGKRVAQVDADSGMEQSFEQILNASRKLAIYLNNCGLIQGDCITVCGENSLNFCIPVLTAIYLGVTTAPLNPLYSDREFLHALNISKPKYIFVSPLVAERMKGVAINLSWSPKLILLTDFPDINLPSMSQLISSIPDSNLNRFRVQKVNIETHVVVILCSSGTTGLPKGVMLTDKNIITVINHLSDPSFGSLTKNVITLGLLPFFHAYSFITMIVKLAIGVKTIVLSRFEDENFLEAIQKYKIQHLSVVPPLMVFLAKHPLIDRYDLSSVKHIWCGAAPLSKEIQTAVMKRLNVSKIRQGYGLTETTLAVIISPENNKPGSIGTLAPGVQAKVISIGENEPVVNLGPNRQGELCFKGDVIMKGYCGDISSTDATIDKNGWLHTGDVGYYDNDGYFYIVDRLKELIKYKGFQVPPAELEAILLTHPRIKDAAVIGVPNEEAGELPLAFVVKQVGSEVKAEEIIQYVNERVSVQKRLRGGVRFLDNIPKTASGKILRRELRNILKSKL</sequence>
<dbReference type="Pfam" id="PF13193">
    <property type="entry name" value="AMP-binding_C"/>
    <property type="match status" value="1"/>
</dbReference>
<evidence type="ECO:0000256" key="5">
    <source>
        <dbReference type="ARBA" id="ARBA00019043"/>
    </source>
</evidence>
<evidence type="ECO:0000256" key="4">
    <source>
        <dbReference type="ARBA" id="ARBA00012532"/>
    </source>
</evidence>
<dbReference type="GO" id="GO:0016405">
    <property type="term" value="F:CoA-ligase activity"/>
    <property type="evidence" value="ECO:0007669"/>
    <property type="project" value="TreeGrafter"/>
</dbReference>
<dbReference type="RefSeq" id="XP_015609927.1">
    <property type="nucleotide sequence ID" value="XM_015754441.2"/>
</dbReference>
<accession>A0AAJ7CGC6</accession>
<dbReference type="FunFam" id="3.30.300.30:FF:000007">
    <property type="entry name" value="4-coumarate--CoA ligase 2"/>
    <property type="match status" value="1"/>
</dbReference>
<evidence type="ECO:0000313" key="19">
    <source>
        <dbReference type="RefSeq" id="XP_024937041.1"/>
    </source>
</evidence>
<proteinExistence type="inferred from homology"/>
<evidence type="ECO:0000256" key="13">
    <source>
        <dbReference type="ARBA" id="ARBA00048497"/>
    </source>
</evidence>
<keyword evidence="8" id="KW-0560">Oxidoreductase</keyword>
<dbReference type="PROSITE" id="PS00455">
    <property type="entry name" value="AMP_BINDING"/>
    <property type="match status" value="1"/>
</dbReference>
<evidence type="ECO:0000259" key="15">
    <source>
        <dbReference type="Pfam" id="PF13193"/>
    </source>
</evidence>
<evidence type="ECO:0000256" key="6">
    <source>
        <dbReference type="ARBA" id="ARBA00022840"/>
    </source>
</evidence>
<comment type="catalytic activity">
    <reaction evidence="13">
        <text>firefly D-luciferin + ATP + O2 = firefly oxyluciferin + hnu + AMP + CO2 + diphosphate</text>
        <dbReference type="Rhea" id="RHEA:10732"/>
        <dbReference type="ChEBI" id="CHEBI:15379"/>
        <dbReference type="ChEBI" id="CHEBI:16526"/>
        <dbReference type="ChEBI" id="CHEBI:16792"/>
        <dbReference type="ChEBI" id="CHEBI:30212"/>
        <dbReference type="ChEBI" id="CHEBI:30616"/>
        <dbReference type="ChEBI" id="CHEBI:33019"/>
        <dbReference type="ChEBI" id="CHEBI:58038"/>
        <dbReference type="ChEBI" id="CHEBI:456215"/>
        <dbReference type="EC" id="1.13.12.7"/>
    </reaction>
</comment>
<dbReference type="KEGG" id="ccin:107274869"/>
<keyword evidence="10" id="KW-0576">Peroxisome</keyword>
<evidence type="ECO:0000256" key="12">
    <source>
        <dbReference type="ARBA" id="ARBA00023262"/>
    </source>
</evidence>
<comment type="subcellular location">
    <subcellularLocation>
        <location evidence="2">Peroxisome</location>
    </subcellularLocation>
</comment>
<dbReference type="InterPro" id="IPR025110">
    <property type="entry name" value="AMP-bd_C"/>
</dbReference>
<evidence type="ECO:0000256" key="11">
    <source>
        <dbReference type="ARBA" id="ARBA00023223"/>
    </source>
</evidence>
<dbReference type="InterPro" id="IPR020845">
    <property type="entry name" value="AMP-binding_CS"/>
</dbReference>
<comment type="similarity">
    <text evidence="3">Belongs to the ATP-dependent AMP-binding enzyme family.</text>
</comment>
<evidence type="ECO:0000259" key="14">
    <source>
        <dbReference type="Pfam" id="PF00501"/>
    </source>
</evidence>
<feature type="domain" description="AMP-binding enzyme C-terminal" evidence="15">
    <location>
        <begin position="449"/>
        <end position="525"/>
    </location>
</feature>
<dbReference type="RefSeq" id="XP_015609923.1">
    <property type="nucleotide sequence ID" value="XM_015754437.2"/>
</dbReference>
<dbReference type="Gene3D" id="2.30.38.10">
    <property type="entry name" value="Luciferase, Domain 3"/>
    <property type="match status" value="1"/>
</dbReference>
<keyword evidence="7" id="KW-0460">Magnesium</keyword>
<dbReference type="SUPFAM" id="SSF56801">
    <property type="entry name" value="Acetyl-CoA synthetase-like"/>
    <property type="match status" value="1"/>
</dbReference>
<keyword evidence="16" id="KW-1185">Reference proteome</keyword>
<evidence type="ECO:0000256" key="8">
    <source>
        <dbReference type="ARBA" id="ARBA00023002"/>
    </source>
</evidence>
<name>A0AAJ7CGC6_CEPCN</name>
<dbReference type="GeneID" id="107274869"/>
<reference evidence="17 18" key="1">
    <citation type="submission" date="2025-04" db="UniProtKB">
        <authorList>
            <consortium name="RefSeq"/>
        </authorList>
    </citation>
    <scope>IDENTIFICATION</scope>
</reference>
<evidence type="ECO:0000313" key="17">
    <source>
        <dbReference type="RefSeq" id="XP_015609923.1"/>
    </source>
</evidence>
<evidence type="ECO:0000313" key="16">
    <source>
        <dbReference type="Proteomes" id="UP000694920"/>
    </source>
</evidence>
<organism evidence="16 18">
    <name type="scientific">Cephus cinctus</name>
    <name type="common">Wheat stem sawfly</name>
    <dbReference type="NCBI Taxonomy" id="211228"/>
    <lineage>
        <taxon>Eukaryota</taxon>
        <taxon>Metazoa</taxon>
        <taxon>Ecdysozoa</taxon>
        <taxon>Arthropoda</taxon>
        <taxon>Hexapoda</taxon>
        <taxon>Insecta</taxon>
        <taxon>Pterygota</taxon>
        <taxon>Neoptera</taxon>
        <taxon>Endopterygota</taxon>
        <taxon>Hymenoptera</taxon>
        <taxon>Cephoidea</taxon>
        <taxon>Cephidae</taxon>
        <taxon>Cephus</taxon>
    </lineage>
</organism>
<gene>
    <name evidence="17 18 19" type="primary">LOC107274869</name>
</gene>
<evidence type="ECO:0000256" key="2">
    <source>
        <dbReference type="ARBA" id="ARBA00004275"/>
    </source>
</evidence>
<comment type="cofactor">
    <cofactor evidence="1">
        <name>Mg(2+)</name>
        <dbReference type="ChEBI" id="CHEBI:18420"/>
    </cofactor>
</comment>
<keyword evidence="9" id="KW-0503">Monooxygenase</keyword>
<dbReference type="GO" id="GO:0005524">
    <property type="term" value="F:ATP binding"/>
    <property type="evidence" value="ECO:0007669"/>
    <property type="project" value="UniProtKB-KW"/>
</dbReference>
<dbReference type="Gene3D" id="3.30.300.30">
    <property type="match status" value="1"/>
</dbReference>
<evidence type="ECO:0000256" key="10">
    <source>
        <dbReference type="ARBA" id="ARBA00023140"/>
    </source>
</evidence>
<dbReference type="AlphaFoldDB" id="A0AAJ7CGC6"/>
<dbReference type="EC" id="1.13.12.7" evidence="4"/>
<dbReference type="Gene3D" id="3.40.50.980">
    <property type="match status" value="2"/>
</dbReference>
<dbReference type="RefSeq" id="XP_024937041.1">
    <property type="nucleotide sequence ID" value="XM_025081273.1"/>
</dbReference>
<feature type="domain" description="AMP-dependent synthetase/ligase" evidence="14">
    <location>
        <begin position="31"/>
        <end position="397"/>
    </location>
</feature>
<dbReference type="GO" id="GO:0005777">
    <property type="term" value="C:peroxisome"/>
    <property type="evidence" value="ECO:0007669"/>
    <property type="project" value="UniProtKB-SubCell"/>
</dbReference>
<protein>
    <recommendedName>
        <fullName evidence="5">Luciferin 4-monooxygenase</fullName>
        <ecNumber evidence="4">1.13.12.7</ecNumber>
    </recommendedName>
</protein>
<keyword evidence="6" id="KW-0067">ATP-binding</keyword>
<dbReference type="PANTHER" id="PTHR24096">
    <property type="entry name" value="LONG-CHAIN-FATTY-ACID--COA LIGASE"/>
    <property type="match status" value="1"/>
</dbReference>
<evidence type="ECO:0000256" key="1">
    <source>
        <dbReference type="ARBA" id="ARBA00001946"/>
    </source>
</evidence>
<keyword evidence="6" id="KW-0547">Nucleotide-binding</keyword>
<dbReference type="GO" id="GO:0008218">
    <property type="term" value="P:bioluminescence"/>
    <property type="evidence" value="ECO:0007669"/>
    <property type="project" value="UniProtKB-KW"/>
</dbReference>
<dbReference type="Pfam" id="PF00501">
    <property type="entry name" value="AMP-binding"/>
    <property type="match status" value="1"/>
</dbReference>
<keyword evidence="12" id="KW-0599">Photoprotein</keyword>
<dbReference type="InterPro" id="IPR045851">
    <property type="entry name" value="AMP-bd_C_sf"/>
</dbReference>
<dbReference type="InterPro" id="IPR000873">
    <property type="entry name" value="AMP-dep_synth/lig_dom"/>
</dbReference>
<evidence type="ECO:0000256" key="3">
    <source>
        <dbReference type="ARBA" id="ARBA00006432"/>
    </source>
</evidence>
<evidence type="ECO:0000256" key="9">
    <source>
        <dbReference type="ARBA" id="ARBA00023033"/>
    </source>
</evidence>
<keyword evidence="11" id="KW-0455">Luminescence</keyword>
<dbReference type="Proteomes" id="UP000694920">
    <property type="component" value="Unplaced"/>
</dbReference>
<dbReference type="GO" id="GO:0004497">
    <property type="term" value="F:monooxygenase activity"/>
    <property type="evidence" value="ECO:0007669"/>
    <property type="project" value="UniProtKB-KW"/>
</dbReference>
<dbReference type="PANTHER" id="PTHR24096:SF423">
    <property type="entry name" value="GM05240P"/>
    <property type="match status" value="1"/>
</dbReference>